<feature type="transmembrane region" description="Helical" evidence="1">
    <location>
        <begin position="323"/>
        <end position="344"/>
    </location>
</feature>
<evidence type="ECO:0000256" key="1">
    <source>
        <dbReference type="SAM" id="Phobius"/>
    </source>
</evidence>
<comment type="caution">
    <text evidence="2">The sequence shown here is derived from an EMBL/GenBank/DDBJ whole genome shotgun (WGS) entry which is preliminary data.</text>
</comment>
<protein>
    <submittedName>
        <fullName evidence="2">RDD family protein</fullName>
    </submittedName>
</protein>
<feature type="transmembrane region" description="Helical" evidence="1">
    <location>
        <begin position="291"/>
        <end position="311"/>
    </location>
</feature>
<dbReference type="Proteomes" id="UP000823634">
    <property type="component" value="Unassembled WGS sequence"/>
</dbReference>
<feature type="transmembrane region" description="Helical" evidence="1">
    <location>
        <begin position="26"/>
        <end position="51"/>
    </location>
</feature>
<sequence length="377" mass="43221">MERKEVDAEGREMLDVLPVSKGRRMLLFLGDFFVAFILALFLCNIVAFPIAEATSNLENREATKVQNEQSRFAILYENNLLFYESADSKNQTEINLEYSYGRFLSYYVVDGPIGDEIFHTYYSQYENQDEKSLIDLYKGFDKLSLFDYDSLDENGCPALNEKFVSGFAPAFDENDSLSSEMQKDYDDALETFFLPMYYQMMEDIRHNDLYSPDGTPSWSYNELTAMIEDYNDFYDMVAITTAYASLALSCIIMYFVYPLANKKGRTLTQSVMKIERIDSTNFKLLPWPIRLISGAFLTILTLSCVLFVPIPTIDVNYVFSLPALLSVSIISILAIIAAFICVLADKYNRGLTEIFTHSVDVSEETLDEIYRAKGYYV</sequence>
<reference evidence="2" key="1">
    <citation type="submission" date="2020-10" db="EMBL/GenBank/DDBJ databases">
        <authorList>
            <person name="Gilroy R."/>
        </authorList>
    </citation>
    <scope>NUCLEOTIDE SEQUENCE</scope>
    <source>
        <strain evidence="2">17113</strain>
    </source>
</reference>
<keyword evidence="1" id="KW-0812">Transmembrane</keyword>
<accession>A0A9D9DIB4</accession>
<keyword evidence="1" id="KW-0472">Membrane</keyword>
<name>A0A9D9DIB4_9FIRM</name>
<gene>
    <name evidence="2" type="ORF">IAC61_00530</name>
</gene>
<organism evidence="2 3">
    <name type="scientific">Candidatus Alloenteromonas pullistercoris</name>
    <dbReference type="NCBI Taxonomy" id="2840785"/>
    <lineage>
        <taxon>Bacteria</taxon>
        <taxon>Bacillati</taxon>
        <taxon>Bacillota</taxon>
        <taxon>Bacillota incertae sedis</taxon>
        <taxon>Candidatus Alloenteromonas</taxon>
    </lineage>
</organism>
<evidence type="ECO:0000313" key="2">
    <source>
        <dbReference type="EMBL" id="MBO8425789.1"/>
    </source>
</evidence>
<dbReference type="AlphaFoldDB" id="A0A9D9DIB4"/>
<proteinExistence type="predicted"/>
<keyword evidence="1" id="KW-1133">Transmembrane helix</keyword>
<reference evidence="2" key="2">
    <citation type="journal article" date="2021" name="PeerJ">
        <title>Extensive microbial diversity within the chicken gut microbiome revealed by metagenomics and culture.</title>
        <authorList>
            <person name="Gilroy R."/>
            <person name="Ravi A."/>
            <person name="Getino M."/>
            <person name="Pursley I."/>
            <person name="Horton D.L."/>
            <person name="Alikhan N.F."/>
            <person name="Baker D."/>
            <person name="Gharbi K."/>
            <person name="Hall N."/>
            <person name="Watson M."/>
            <person name="Adriaenssens E.M."/>
            <person name="Foster-Nyarko E."/>
            <person name="Jarju S."/>
            <person name="Secka A."/>
            <person name="Antonio M."/>
            <person name="Oren A."/>
            <person name="Chaudhuri R.R."/>
            <person name="La Ragione R."/>
            <person name="Hildebrand F."/>
            <person name="Pallen M.J."/>
        </authorList>
    </citation>
    <scope>NUCLEOTIDE SEQUENCE</scope>
    <source>
        <strain evidence="2">17113</strain>
    </source>
</reference>
<feature type="transmembrane region" description="Helical" evidence="1">
    <location>
        <begin position="236"/>
        <end position="257"/>
    </location>
</feature>
<evidence type="ECO:0000313" key="3">
    <source>
        <dbReference type="Proteomes" id="UP000823634"/>
    </source>
</evidence>
<dbReference type="EMBL" id="JADINA010000006">
    <property type="protein sequence ID" value="MBO8425789.1"/>
    <property type="molecule type" value="Genomic_DNA"/>
</dbReference>